<dbReference type="Gene3D" id="3.40.50.2300">
    <property type="match status" value="2"/>
</dbReference>
<evidence type="ECO:0000313" key="6">
    <source>
        <dbReference type="Proteomes" id="UP000575898"/>
    </source>
</evidence>
<dbReference type="RefSeq" id="WP_246491056.1">
    <property type="nucleotide sequence ID" value="NZ_JACHHY010000026.1"/>
</dbReference>
<dbReference type="GO" id="GO:0004674">
    <property type="term" value="F:protein serine/threonine kinase activity"/>
    <property type="evidence" value="ECO:0007669"/>
    <property type="project" value="UniProtKB-KW"/>
</dbReference>
<keyword evidence="5" id="KW-0723">Serine/threonine-protein kinase</keyword>
<dbReference type="InterPro" id="IPR000719">
    <property type="entry name" value="Prot_kinase_dom"/>
</dbReference>
<dbReference type="InterPro" id="IPR008271">
    <property type="entry name" value="Ser/Thr_kinase_AS"/>
</dbReference>
<dbReference type="Gene3D" id="1.10.510.10">
    <property type="entry name" value="Transferase(Phosphotransferase) domain 1"/>
    <property type="match status" value="1"/>
</dbReference>
<dbReference type="GO" id="GO:0005524">
    <property type="term" value="F:ATP binding"/>
    <property type="evidence" value="ECO:0007669"/>
    <property type="project" value="InterPro"/>
</dbReference>
<sequence>MHTMKVCPICQTAYENADFCPADGAALIARNPEDSWLGQVIKDSYRVEQTLSSGPMSVVYLARQLALDRLVVIKMLRPGVADADSIQLFFREARVASQLNHPNVIQIIDFGTLPDGTTYLVIEYLHGETLGRIVEQRGGLSLENIVWAMEQLCAGLAAMHQQHIVHRDLKPSNVMVARISGDSTVVKLLDFGISKPLHEQDLGFTRSGAVMGTPGYLAPEQINGQANIDQRCDIYALGAILYFLITGQRPYEGESGQQIMSNQLKGPPRPLGEMLLADARNLMLEPILQKAMLIAPAQRFADTQSLLEHLRVAATTAKQAAQSTQAEAIAAFSQYQLVFAGELLPGVDAEQAKLQIQKHFGLQRAQVDALFTGQRRVVKKAIDHDTAMRYEQVFLVAGAICQVEAMSDATRIVPTRSRDDLSLSHAITLPKSTLPGQPTPTGQSHPTTQSLNTPTAFTPRTQPSAIQVQVKRRRRKWPWLVIPVIASTAITLAVPSTRYRITDWIMQLQGIPYPRGVTRDTLILGMSAPFSGPAKELGRSMQLGIMARLKEVNAKGGIHGRQVQLREMNDQYEPDRTRINVDQLLAPSGVFALLGNVGTATTAVVLPTILQKKTLLFGTLSGSSLLRQDPADRYVFNFRASYAEETAALVEYFVQEKGIAPTKIAAFIQNDDYGRDGLDGIVNALRKYDIKRPAIQVASYERNSTRLDEEIARLQSLQHEVDAIIVVGTYRVSARFTVAMRQAGYQGLIANVSFVDSAALANEFKSLGQDYGNGVIISQVVPMPDSFADGVLRYRNALHKFYPNEKPTHLSLEGYAAASILLEAIERAGRKLDTEEVISELEKIRDLDIGLGTNLSFSPSNHQGSHRVWGTVLKHDGSLAAIKLTQDERN</sequence>
<dbReference type="SMART" id="SM00220">
    <property type="entry name" value="S_TKc"/>
    <property type="match status" value="1"/>
</dbReference>
<comment type="similarity">
    <text evidence="1">Belongs to the leucine-binding protein family.</text>
</comment>
<dbReference type="InterPro" id="IPR028082">
    <property type="entry name" value="Peripla_BP_I"/>
</dbReference>
<evidence type="ECO:0000256" key="2">
    <source>
        <dbReference type="ARBA" id="ARBA00022729"/>
    </source>
</evidence>
<evidence type="ECO:0000259" key="4">
    <source>
        <dbReference type="PROSITE" id="PS50011"/>
    </source>
</evidence>
<evidence type="ECO:0000256" key="3">
    <source>
        <dbReference type="SAM" id="MobiDB-lite"/>
    </source>
</evidence>
<feature type="region of interest" description="Disordered" evidence="3">
    <location>
        <begin position="429"/>
        <end position="459"/>
    </location>
</feature>
<keyword evidence="6" id="KW-1185">Reference proteome</keyword>
<name>A0A840MND1_9PROT</name>
<gene>
    <name evidence="5" type="ORF">HNQ59_003462</name>
</gene>
<dbReference type="CDD" id="cd14014">
    <property type="entry name" value="STKc_PknB_like"/>
    <property type="match status" value="1"/>
</dbReference>
<dbReference type="PROSITE" id="PS50011">
    <property type="entry name" value="PROTEIN_KINASE_DOM"/>
    <property type="match status" value="1"/>
</dbReference>
<organism evidence="5 6">
    <name type="scientific">Chitinivorax tropicus</name>
    <dbReference type="NCBI Taxonomy" id="714531"/>
    <lineage>
        <taxon>Bacteria</taxon>
        <taxon>Pseudomonadati</taxon>
        <taxon>Pseudomonadota</taxon>
        <taxon>Betaproteobacteria</taxon>
        <taxon>Chitinivorax</taxon>
    </lineage>
</organism>
<keyword evidence="5" id="KW-0808">Transferase</keyword>
<dbReference type="Proteomes" id="UP000575898">
    <property type="component" value="Unassembled WGS sequence"/>
</dbReference>
<accession>A0A840MND1</accession>
<comment type="caution">
    <text evidence="5">The sequence shown here is derived from an EMBL/GenBank/DDBJ whole genome shotgun (WGS) entry which is preliminary data.</text>
</comment>
<dbReference type="PROSITE" id="PS00108">
    <property type="entry name" value="PROTEIN_KINASE_ST"/>
    <property type="match status" value="1"/>
</dbReference>
<dbReference type="Gene3D" id="3.30.200.20">
    <property type="entry name" value="Phosphorylase Kinase, domain 1"/>
    <property type="match status" value="1"/>
</dbReference>
<dbReference type="AlphaFoldDB" id="A0A840MND1"/>
<dbReference type="SUPFAM" id="SSF56112">
    <property type="entry name" value="Protein kinase-like (PK-like)"/>
    <property type="match status" value="1"/>
</dbReference>
<keyword evidence="2" id="KW-0732">Signal</keyword>
<dbReference type="CDD" id="cd19978">
    <property type="entry name" value="PBP1_ABC_ligand_binding-like"/>
    <property type="match status" value="1"/>
</dbReference>
<dbReference type="PANTHER" id="PTHR47235:SF1">
    <property type="entry name" value="BLR6548 PROTEIN"/>
    <property type="match status" value="1"/>
</dbReference>
<feature type="domain" description="Protein kinase" evidence="4">
    <location>
        <begin position="45"/>
        <end position="312"/>
    </location>
</feature>
<dbReference type="Pfam" id="PF00069">
    <property type="entry name" value="Pkinase"/>
    <property type="match status" value="1"/>
</dbReference>
<dbReference type="InterPro" id="IPR028081">
    <property type="entry name" value="Leu-bd"/>
</dbReference>
<keyword evidence="5" id="KW-0418">Kinase</keyword>
<dbReference type="InterPro" id="IPR011009">
    <property type="entry name" value="Kinase-like_dom_sf"/>
</dbReference>
<feature type="compositionally biased region" description="Polar residues" evidence="3">
    <location>
        <begin position="430"/>
        <end position="459"/>
    </location>
</feature>
<dbReference type="PANTHER" id="PTHR47235">
    <property type="entry name" value="BLR6548 PROTEIN"/>
    <property type="match status" value="1"/>
</dbReference>
<dbReference type="EMBL" id="JACHHY010000026">
    <property type="protein sequence ID" value="MBB5020148.1"/>
    <property type="molecule type" value="Genomic_DNA"/>
</dbReference>
<dbReference type="SUPFAM" id="SSF53822">
    <property type="entry name" value="Periplasmic binding protein-like I"/>
    <property type="match status" value="1"/>
</dbReference>
<reference evidence="5 6" key="1">
    <citation type="submission" date="2020-08" db="EMBL/GenBank/DDBJ databases">
        <title>Genomic Encyclopedia of Type Strains, Phase IV (KMG-IV): sequencing the most valuable type-strain genomes for metagenomic binning, comparative biology and taxonomic classification.</title>
        <authorList>
            <person name="Goeker M."/>
        </authorList>
    </citation>
    <scope>NUCLEOTIDE SEQUENCE [LARGE SCALE GENOMIC DNA]</scope>
    <source>
        <strain evidence="5 6">DSM 27165</strain>
    </source>
</reference>
<protein>
    <submittedName>
        <fullName evidence="5">Serine/threonine protein kinase</fullName>
    </submittedName>
</protein>
<proteinExistence type="inferred from homology"/>
<evidence type="ECO:0000313" key="5">
    <source>
        <dbReference type="EMBL" id="MBB5020148.1"/>
    </source>
</evidence>
<evidence type="ECO:0000256" key="1">
    <source>
        <dbReference type="ARBA" id="ARBA00010062"/>
    </source>
</evidence>
<dbReference type="Pfam" id="PF13458">
    <property type="entry name" value="Peripla_BP_6"/>
    <property type="match status" value="1"/>
</dbReference>